<evidence type="ECO:0000256" key="3">
    <source>
        <dbReference type="ARBA" id="ARBA00022806"/>
    </source>
</evidence>
<dbReference type="PROSITE" id="PS51195">
    <property type="entry name" value="Q_MOTIF"/>
    <property type="match status" value="1"/>
</dbReference>
<dbReference type="OrthoDB" id="1936936at2759"/>
<dbReference type="Gene3D" id="3.40.50.300">
    <property type="entry name" value="P-loop containing nucleotide triphosphate hydrolases"/>
    <property type="match status" value="1"/>
</dbReference>
<evidence type="ECO:0000256" key="5">
    <source>
        <dbReference type="PROSITE-ProRule" id="PRU00552"/>
    </source>
</evidence>
<evidence type="ECO:0000313" key="8">
    <source>
        <dbReference type="Proteomes" id="UP000737018"/>
    </source>
</evidence>
<dbReference type="SUPFAM" id="SSF52540">
    <property type="entry name" value="P-loop containing nucleoside triphosphate hydrolases"/>
    <property type="match status" value="1"/>
</dbReference>
<dbReference type="InterPro" id="IPR027417">
    <property type="entry name" value="P-loop_NTPase"/>
</dbReference>
<evidence type="ECO:0000256" key="1">
    <source>
        <dbReference type="ARBA" id="ARBA00022741"/>
    </source>
</evidence>
<keyword evidence="4" id="KW-0067">ATP-binding</keyword>
<evidence type="ECO:0000256" key="4">
    <source>
        <dbReference type="ARBA" id="ARBA00022840"/>
    </source>
</evidence>
<protein>
    <recommendedName>
        <fullName evidence="6">DEAD-box RNA helicase Q domain-containing protein</fullName>
    </recommendedName>
</protein>
<keyword evidence="8" id="KW-1185">Reference proteome</keyword>
<keyword evidence="3" id="KW-0347">Helicase</keyword>
<feature type="domain" description="DEAD-box RNA helicase Q" evidence="6">
    <location>
        <begin position="36"/>
        <end position="64"/>
    </location>
</feature>
<comment type="caution">
    <text evidence="7">The sequence shown here is derived from an EMBL/GenBank/DDBJ whole genome shotgun (WGS) entry which is preliminary data.</text>
</comment>
<evidence type="ECO:0000313" key="7">
    <source>
        <dbReference type="EMBL" id="KAF3967451.1"/>
    </source>
</evidence>
<dbReference type="GO" id="GO:0005524">
    <property type="term" value="F:ATP binding"/>
    <property type="evidence" value="ECO:0007669"/>
    <property type="project" value="UniProtKB-KW"/>
</dbReference>
<dbReference type="AlphaFoldDB" id="A0A8J4W200"/>
<dbReference type="Proteomes" id="UP000737018">
    <property type="component" value="Unassembled WGS sequence"/>
</dbReference>
<dbReference type="GO" id="GO:0003724">
    <property type="term" value="F:RNA helicase activity"/>
    <property type="evidence" value="ECO:0007669"/>
    <property type="project" value="InterPro"/>
</dbReference>
<evidence type="ECO:0000256" key="2">
    <source>
        <dbReference type="ARBA" id="ARBA00022801"/>
    </source>
</evidence>
<keyword evidence="1" id="KW-0547">Nucleotide-binding</keyword>
<proteinExistence type="predicted"/>
<dbReference type="GO" id="GO:0016787">
    <property type="term" value="F:hydrolase activity"/>
    <property type="evidence" value="ECO:0007669"/>
    <property type="project" value="UniProtKB-KW"/>
</dbReference>
<reference evidence="7" key="1">
    <citation type="submission" date="2020-03" db="EMBL/GenBank/DDBJ databases">
        <title>Castanea mollissima Vanexum genome sequencing.</title>
        <authorList>
            <person name="Staton M."/>
        </authorList>
    </citation>
    <scope>NUCLEOTIDE SEQUENCE</scope>
    <source>
        <tissue evidence="7">Leaf</tissue>
    </source>
</reference>
<accession>A0A8J4W200</accession>
<feature type="short sequence motif" description="Q motif" evidence="5">
    <location>
        <begin position="36"/>
        <end position="64"/>
    </location>
</feature>
<sequence>MSDLGSASMVRQNPQQVTMPKEVLEFETSKEVQVVTSFIDMRIKDDLLRGIYQYGFEKPSAIQQCAVVLILQSRDVITQASSGTRKTSMIGWTEGPEIKEREVTFYHLAPTNSSKNT</sequence>
<keyword evidence="2" id="KW-0378">Hydrolase</keyword>
<organism evidence="7 8">
    <name type="scientific">Castanea mollissima</name>
    <name type="common">Chinese chestnut</name>
    <dbReference type="NCBI Taxonomy" id="60419"/>
    <lineage>
        <taxon>Eukaryota</taxon>
        <taxon>Viridiplantae</taxon>
        <taxon>Streptophyta</taxon>
        <taxon>Embryophyta</taxon>
        <taxon>Tracheophyta</taxon>
        <taxon>Spermatophyta</taxon>
        <taxon>Magnoliopsida</taxon>
        <taxon>eudicotyledons</taxon>
        <taxon>Gunneridae</taxon>
        <taxon>Pentapetalae</taxon>
        <taxon>rosids</taxon>
        <taxon>fabids</taxon>
        <taxon>Fagales</taxon>
        <taxon>Fagaceae</taxon>
        <taxon>Castanea</taxon>
    </lineage>
</organism>
<dbReference type="InterPro" id="IPR014014">
    <property type="entry name" value="RNA_helicase_DEAD_Q_motif"/>
</dbReference>
<gene>
    <name evidence="7" type="ORF">CMV_008549</name>
</gene>
<dbReference type="EMBL" id="JRKL02000896">
    <property type="protein sequence ID" value="KAF3967451.1"/>
    <property type="molecule type" value="Genomic_DNA"/>
</dbReference>
<evidence type="ECO:0000259" key="6">
    <source>
        <dbReference type="PROSITE" id="PS51195"/>
    </source>
</evidence>
<name>A0A8J4W200_9ROSI</name>